<evidence type="ECO:0000256" key="10">
    <source>
        <dbReference type="SAM" id="Phobius"/>
    </source>
</evidence>
<evidence type="ECO:0000256" key="4">
    <source>
        <dbReference type="ARBA" id="ARBA00022832"/>
    </source>
</evidence>
<dbReference type="GO" id="GO:0016020">
    <property type="term" value="C:membrane"/>
    <property type="evidence" value="ECO:0007669"/>
    <property type="project" value="UniProtKB-SubCell"/>
</dbReference>
<evidence type="ECO:0000256" key="2">
    <source>
        <dbReference type="ARBA" id="ARBA00008749"/>
    </source>
</evidence>
<gene>
    <name evidence="13" type="ORF">C8D86_10974</name>
</gene>
<feature type="transmembrane region" description="Helical" evidence="10">
    <location>
        <begin position="161"/>
        <end position="179"/>
    </location>
</feature>
<sequence>MFGLIQLPWWGYVVVLMVLTQLTIFSVTLYLHRCQAHRALELHPIVSHFFRFWLWLTTGMVTKEWTAIHRKHHAKVETDEDPHSPIAKGIKKVFFEGAELYREEAKNKETMERYGEGTPDDWIERHLYTRHSALGISIMLGVNLLLFGTIGITIWALQMAWIPFFAAGVVNGIGHYWGYRNFECKDASRNIIPLGIFIGGEELHNNHHAYATSAKFSSKWWEMDIGWWVIRLLQFFRLASPKRVLPKLKELPSKNYIDTDTLKAVITYRFQVLARYTREVILPALREEKKRASKTSRLLLDRAQTSLVRDVSFMKASQKMRLANVLENFHSLQIVYQFRIRLQDIWSKSTASQKELLEALQEWCQQAEETGIEALRRFSSRLKTYVPQETAR</sequence>
<keyword evidence="8" id="KW-0443">Lipid metabolism</keyword>
<evidence type="ECO:0000256" key="7">
    <source>
        <dbReference type="ARBA" id="ARBA00023004"/>
    </source>
</evidence>
<reference evidence="13 14" key="1">
    <citation type="submission" date="2018-07" db="EMBL/GenBank/DDBJ databases">
        <title>Genomic Encyclopedia of Type Strains, Phase IV (KMG-IV): sequencing the most valuable type-strain genomes for metagenomic binning, comparative biology and taxonomic classification.</title>
        <authorList>
            <person name="Goeker M."/>
        </authorList>
    </citation>
    <scope>NUCLEOTIDE SEQUENCE [LARGE SCALE GENOMIC DNA]</scope>
    <source>
        <strain evidence="13 14">DSM 16500</strain>
    </source>
</reference>
<evidence type="ECO:0000256" key="1">
    <source>
        <dbReference type="ARBA" id="ARBA00004141"/>
    </source>
</evidence>
<comment type="similarity">
    <text evidence="2">Belongs to the fatty acid desaturase type 2 family.</text>
</comment>
<evidence type="ECO:0000259" key="11">
    <source>
        <dbReference type="Pfam" id="PF00487"/>
    </source>
</evidence>
<evidence type="ECO:0000256" key="5">
    <source>
        <dbReference type="ARBA" id="ARBA00022989"/>
    </source>
</evidence>
<evidence type="ECO:0000313" key="14">
    <source>
        <dbReference type="Proteomes" id="UP000254720"/>
    </source>
</evidence>
<feature type="transmembrane region" description="Helical" evidence="10">
    <location>
        <begin position="12"/>
        <end position="31"/>
    </location>
</feature>
<keyword evidence="14" id="KW-1185">Reference proteome</keyword>
<evidence type="ECO:0000313" key="13">
    <source>
        <dbReference type="EMBL" id="RDI44592.1"/>
    </source>
</evidence>
<evidence type="ECO:0000256" key="9">
    <source>
        <dbReference type="ARBA" id="ARBA00023136"/>
    </source>
</evidence>
<evidence type="ECO:0000259" key="12">
    <source>
        <dbReference type="Pfam" id="PF01610"/>
    </source>
</evidence>
<dbReference type="AlphaFoldDB" id="A0A370GLF3"/>
<keyword evidence="3 10" id="KW-0812">Transmembrane</keyword>
<dbReference type="PANTHER" id="PTHR11351:SF33">
    <property type="entry name" value="DELTA-9 FATTY ACID DESATURASE, DESA"/>
    <property type="match status" value="1"/>
</dbReference>
<protein>
    <submittedName>
        <fullName evidence="13">Stearoyl-CoA desaturase (Delta-9 desaturase)</fullName>
    </submittedName>
</protein>
<dbReference type="PANTHER" id="PTHR11351">
    <property type="entry name" value="ACYL-COA DESATURASE"/>
    <property type="match status" value="1"/>
</dbReference>
<dbReference type="Pfam" id="PF00487">
    <property type="entry name" value="FA_desaturase"/>
    <property type="match status" value="1"/>
</dbReference>
<keyword evidence="6" id="KW-0560">Oxidoreductase</keyword>
<feature type="domain" description="Transposase IS204/IS1001/IS1096/IS1165 DDE" evidence="12">
    <location>
        <begin position="284"/>
        <end position="385"/>
    </location>
</feature>
<dbReference type="CDD" id="cd03505">
    <property type="entry name" value="Delta9-FADS-like"/>
    <property type="match status" value="1"/>
</dbReference>
<name>A0A370GLF3_9COXI</name>
<feature type="transmembrane region" description="Helical" evidence="10">
    <location>
        <begin position="133"/>
        <end position="155"/>
    </location>
</feature>
<dbReference type="InterPro" id="IPR005804">
    <property type="entry name" value="FA_desaturase_dom"/>
</dbReference>
<comment type="subcellular location">
    <subcellularLocation>
        <location evidence="1">Membrane</location>
        <topology evidence="1">Multi-pass membrane protein</topology>
    </subcellularLocation>
</comment>
<proteinExistence type="inferred from homology"/>
<comment type="caution">
    <text evidence="13">The sequence shown here is derived from an EMBL/GenBank/DDBJ whole genome shotgun (WGS) entry which is preliminary data.</text>
</comment>
<evidence type="ECO:0000256" key="3">
    <source>
        <dbReference type="ARBA" id="ARBA00022692"/>
    </source>
</evidence>
<dbReference type="Proteomes" id="UP000254720">
    <property type="component" value="Unassembled WGS sequence"/>
</dbReference>
<keyword evidence="9 10" id="KW-0472">Membrane</keyword>
<dbReference type="Pfam" id="PF01610">
    <property type="entry name" value="DDE_Tnp_ISL3"/>
    <property type="match status" value="1"/>
</dbReference>
<dbReference type="GO" id="GO:0016717">
    <property type="term" value="F:oxidoreductase activity, acting on paired donors, with oxidation of a pair of donors resulting in the reduction of molecular oxygen to two molecules of water"/>
    <property type="evidence" value="ECO:0007669"/>
    <property type="project" value="InterPro"/>
</dbReference>
<dbReference type="InterPro" id="IPR015876">
    <property type="entry name" value="Acyl-CoA_DS"/>
</dbReference>
<dbReference type="GO" id="GO:0006631">
    <property type="term" value="P:fatty acid metabolic process"/>
    <property type="evidence" value="ECO:0007669"/>
    <property type="project" value="UniProtKB-KW"/>
</dbReference>
<keyword evidence="7" id="KW-0408">Iron</keyword>
<accession>A0A370GLF3</accession>
<dbReference type="InterPro" id="IPR002560">
    <property type="entry name" value="Transposase_DDE"/>
</dbReference>
<organism evidence="13 14">
    <name type="scientific">Aquicella lusitana</name>
    <dbReference type="NCBI Taxonomy" id="254246"/>
    <lineage>
        <taxon>Bacteria</taxon>
        <taxon>Pseudomonadati</taxon>
        <taxon>Pseudomonadota</taxon>
        <taxon>Gammaproteobacteria</taxon>
        <taxon>Legionellales</taxon>
        <taxon>Coxiellaceae</taxon>
        <taxon>Aquicella</taxon>
    </lineage>
</organism>
<feature type="domain" description="Fatty acid desaturase" evidence="11">
    <location>
        <begin position="9"/>
        <end position="212"/>
    </location>
</feature>
<evidence type="ECO:0000256" key="8">
    <source>
        <dbReference type="ARBA" id="ARBA00023098"/>
    </source>
</evidence>
<keyword evidence="5 10" id="KW-1133">Transmembrane helix</keyword>
<dbReference type="EMBL" id="QQAX01000009">
    <property type="protein sequence ID" value="RDI44592.1"/>
    <property type="molecule type" value="Genomic_DNA"/>
</dbReference>
<keyword evidence="4" id="KW-0276">Fatty acid metabolism</keyword>
<evidence type="ECO:0000256" key="6">
    <source>
        <dbReference type="ARBA" id="ARBA00023002"/>
    </source>
</evidence>